<sequence>MQDNLYLNALAFIKQGKVLESVENGNLAISAFSWTKDKVLNIQEKTASKYIIKKINGSTYMFFEWKSGDYVFRNMVPYYYVLEKVDSNDYSNYQVARIEDKIDFPFINDTQMKGKWESVDFVKTIDSFNPKVSSWMGDLYLTGLSVNENGQLTSTTTKGESSSSLTWTKGMIISRENKTASKCEVKEINGTTYMFYEWKSGDYTNRGMTPEYYVLKKIQ</sequence>
<evidence type="ECO:0000313" key="1">
    <source>
        <dbReference type="EMBL" id="SPF45072.1"/>
    </source>
</evidence>
<dbReference type="Proteomes" id="UP000238916">
    <property type="component" value="Unassembled WGS sequence"/>
</dbReference>
<accession>A0A2U3KZK6</accession>
<dbReference type="EMBL" id="OMOF01000245">
    <property type="protein sequence ID" value="SPF45072.1"/>
    <property type="molecule type" value="Genomic_DNA"/>
</dbReference>
<protein>
    <submittedName>
        <fullName evidence="1">Regulatory protein BlaR1</fullName>
    </submittedName>
</protein>
<reference evidence="2" key="1">
    <citation type="submission" date="2018-02" db="EMBL/GenBank/DDBJ databases">
        <authorList>
            <person name="Hausmann B."/>
        </authorList>
    </citation>
    <scope>NUCLEOTIDE SEQUENCE [LARGE SCALE GENOMIC DNA]</scope>
    <source>
        <strain evidence="2">Peat soil MAG SbF1</strain>
    </source>
</reference>
<proteinExistence type="predicted"/>
<dbReference type="AlphaFoldDB" id="A0A2U3KZK6"/>
<name>A0A2U3KZK6_9FIRM</name>
<organism evidence="1 2">
    <name type="scientific">Candidatus Desulfosporosinus infrequens</name>
    <dbReference type="NCBI Taxonomy" id="2043169"/>
    <lineage>
        <taxon>Bacteria</taxon>
        <taxon>Bacillati</taxon>
        <taxon>Bacillota</taxon>
        <taxon>Clostridia</taxon>
        <taxon>Eubacteriales</taxon>
        <taxon>Desulfitobacteriaceae</taxon>
        <taxon>Desulfosporosinus</taxon>
    </lineage>
</organism>
<gene>
    <name evidence="1" type="ORF">SBF1_3190001</name>
</gene>
<evidence type="ECO:0000313" key="2">
    <source>
        <dbReference type="Proteomes" id="UP000238916"/>
    </source>
</evidence>